<reference evidence="1" key="1">
    <citation type="submission" date="2020-05" db="EMBL/GenBank/DDBJ databases">
        <authorList>
            <person name="Chiriac C."/>
            <person name="Salcher M."/>
            <person name="Ghai R."/>
            <person name="Kavagutti S V."/>
        </authorList>
    </citation>
    <scope>NUCLEOTIDE SEQUENCE</scope>
</reference>
<sequence>MIDLYSLISSSRAAASSMIFWRSRAASCLSCMFKIARACSSSIFSIVIRPSLASSAVALLRIRAMTLSSASRALRYPRRMCARSSAFLSLKLVLLTITFTWCSTQLEIKPSRESVLGTPSTSANMLAEKFSRSWVYLYKLFRTTLATASFFKTTTSR</sequence>
<dbReference type="AlphaFoldDB" id="A0A6J7FZB8"/>
<organism evidence="1">
    <name type="scientific">freshwater metagenome</name>
    <dbReference type="NCBI Taxonomy" id="449393"/>
    <lineage>
        <taxon>unclassified sequences</taxon>
        <taxon>metagenomes</taxon>
        <taxon>ecological metagenomes</taxon>
    </lineage>
</organism>
<proteinExistence type="predicted"/>
<evidence type="ECO:0000313" key="1">
    <source>
        <dbReference type="EMBL" id="CAB4901017.1"/>
    </source>
</evidence>
<name>A0A6J7FZB8_9ZZZZ</name>
<dbReference type="EMBL" id="CAFBML010000036">
    <property type="protein sequence ID" value="CAB4901017.1"/>
    <property type="molecule type" value="Genomic_DNA"/>
</dbReference>
<gene>
    <name evidence="1" type="ORF">UFOPK3592_00461</name>
</gene>
<protein>
    <submittedName>
        <fullName evidence="1">Unannotated protein</fullName>
    </submittedName>
</protein>
<accession>A0A6J7FZB8</accession>